<dbReference type="EMBL" id="CADCVP010000310">
    <property type="protein sequence ID" value="CAA9516707.1"/>
    <property type="molecule type" value="Genomic_DNA"/>
</dbReference>
<dbReference type="InterPro" id="IPR029063">
    <property type="entry name" value="SAM-dependent_MTases_sf"/>
</dbReference>
<reference evidence="1" key="1">
    <citation type="submission" date="2020-02" db="EMBL/GenBank/DDBJ databases">
        <authorList>
            <person name="Meier V. D."/>
        </authorList>
    </citation>
    <scope>NUCLEOTIDE SEQUENCE</scope>
    <source>
        <strain evidence="1">AVDCRST_MAG69</strain>
    </source>
</reference>
<accession>A0A6J4T8C5</accession>
<name>A0A6J4T8C5_9ACTN</name>
<sequence>MPTSHIDNVPVIIKAVQRLAPKSVLDIGIGMGKYGLLIQEYLGGDTGRADVVIDGIEGHGGYITDIHRAVYRELYVTDLREFDFRGALYDLYLMIDVLEHVDKDEGHRLLRDMGGSVLVSTPKEDYRAHYAHNPLEDHRSHWTIEDFAGYRGIDLSNELSTIVVLAT</sequence>
<proteinExistence type="predicted"/>
<protein>
    <recommendedName>
        <fullName evidence="2">Class I SAM-dependent methyltransferase</fullName>
    </recommendedName>
</protein>
<dbReference type="SUPFAM" id="SSF53335">
    <property type="entry name" value="S-adenosyl-L-methionine-dependent methyltransferases"/>
    <property type="match status" value="1"/>
</dbReference>
<evidence type="ECO:0008006" key="2">
    <source>
        <dbReference type="Google" id="ProtNLM"/>
    </source>
</evidence>
<gene>
    <name evidence="1" type="ORF">AVDCRST_MAG69-2807</name>
</gene>
<dbReference type="AlphaFoldDB" id="A0A6J4T8C5"/>
<organism evidence="1">
    <name type="scientific">uncultured Solirubrobacteraceae bacterium</name>
    <dbReference type="NCBI Taxonomy" id="1162706"/>
    <lineage>
        <taxon>Bacteria</taxon>
        <taxon>Bacillati</taxon>
        <taxon>Actinomycetota</taxon>
        <taxon>Thermoleophilia</taxon>
        <taxon>Solirubrobacterales</taxon>
        <taxon>Solirubrobacteraceae</taxon>
        <taxon>environmental samples</taxon>
    </lineage>
</organism>
<evidence type="ECO:0000313" key="1">
    <source>
        <dbReference type="EMBL" id="CAA9516707.1"/>
    </source>
</evidence>
<dbReference type="Gene3D" id="3.40.50.150">
    <property type="entry name" value="Vaccinia Virus protein VP39"/>
    <property type="match status" value="1"/>
</dbReference>